<comment type="caution">
    <text evidence="1">The sequence shown here is derived from an EMBL/GenBank/DDBJ whole genome shotgun (WGS) entry which is preliminary data.</text>
</comment>
<dbReference type="HOGENOM" id="CLU_2072578_0_0_1"/>
<reference evidence="2" key="1">
    <citation type="journal article" date="2011" name="Genome Biol.">
        <title>Comparative and functional genomics provide insights into the pathogenicity of dermatophytic fungi.</title>
        <authorList>
            <person name="Burmester A."/>
            <person name="Shelest E."/>
            <person name="Gloeckner G."/>
            <person name="Heddergott C."/>
            <person name="Schindler S."/>
            <person name="Staib P."/>
            <person name="Heidel A."/>
            <person name="Felder M."/>
            <person name="Petzold A."/>
            <person name="Szafranski K."/>
            <person name="Feuermann M."/>
            <person name="Pedruzzi I."/>
            <person name="Priebe S."/>
            <person name="Groth M."/>
            <person name="Winkler R."/>
            <person name="Li W."/>
            <person name="Kniemeyer O."/>
            <person name="Schroeckh V."/>
            <person name="Hertweck C."/>
            <person name="Hube B."/>
            <person name="White T.C."/>
            <person name="Platzer M."/>
            <person name="Guthke R."/>
            <person name="Heitman J."/>
            <person name="Woestemeyer J."/>
            <person name="Zipfel P.F."/>
            <person name="Monod M."/>
            <person name="Brakhage A.A."/>
        </authorList>
    </citation>
    <scope>NUCLEOTIDE SEQUENCE [LARGE SCALE GENOMIC DNA]</scope>
    <source>
        <strain evidence="2">ATCC MYA-4681 / CBS 112371</strain>
    </source>
</reference>
<organism evidence="1 2">
    <name type="scientific">Arthroderma benhamiae (strain ATCC MYA-4681 / CBS 112371)</name>
    <name type="common">Trichophyton mentagrophytes</name>
    <dbReference type="NCBI Taxonomy" id="663331"/>
    <lineage>
        <taxon>Eukaryota</taxon>
        <taxon>Fungi</taxon>
        <taxon>Dikarya</taxon>
        <taxon>Ascomycota</taxon>
        <taxon>Pezizomycotina</taxon>
        <taxon>Eurotiomycetes</taxon>
        <taxon>Eurotiomycetidae</taxon>
        <taxon>Onygenales</taxon>
        <taxon>Arthrodermataceae</taxon>
        <taxon>Trichophyton</taxon>
    </lineage>
</organism>
<dbReference type="Proteomes" id="UP000008866">
    <property type="component" value="Unassembled WGS sequence"/>
</dbReference>
<dbReference type="eggNOG" id="ENOG502RMME">
    <property type="taxonomic scope" value="Eukaryota"/>
</dbReference>
<dbReference type="RefSeq" id="XP_003016683.1">
    <property type="nucleotide sequence ID" value="XM_003016637.1"/>
</dbReference>
<accession>D4AKX9</accession>
<dbReference type="OrthoDB" id="4173384at2759"/>
<name>D4AKX9_ARTBC</name>
<dbReference type="GeneID" id="9522168"/>
<gene>
    <name evidence="1" type="ORF">ARB_04975</name>
</gene>
<protein>
    <submittedName>
        <fullName evidence="1">Uncharacterized protein</fullName>
    </submittedName>
</protein>
<evidence type="ECO:0000313" key="2">
    <source>
        <dbReference type="Proteomes" id="UP000008866"/>
    </source>
</evidence>
<dbReference type="AlphaFoldDB" id="D4AKX9"/>
<evidence type="ECO:0000313" key="1">
    <source>
        <dbReference type="EMBL" id="EFE36038.1"/>
    </source>
</evidence>
<proteinExistence type="predicted"/>
<dbReference type="OMA" id="MHFEDND"/>
<keyword evidence="2" id="KW-1185">Reference proteome</keyword>
<sequence>MADSTGVDEIKAAVQLCLIQRQGLYQNVTAFSMHFEDNDTGASRAFNNFKDLASIFGISNVEECIISAHDKMPGWAVIGRLVAHLSAAIQNCSPDSPERCLVLIHYAGHGVSDDILRG</sequence>
<dbReference type="EMBL" id="ABSU01000002">
    <property type="protein sequence ID" value="EFE36038.1"/>
    <property type="molecule type" value="Genomic_DNA"/>
</dbReference>
<dbReference type="KEGG" id="abe:ARB_04975"/>
<dbReference type="STRING" id="663331.D4AKX9"/>